<feature type="compositionally biased region" description="Acidic residues" evidence="2">
    <location>
        <begin position="548"/>
        <end position="557"/>
    </location>
</feature>
<dbReference type="PANTHER" id="PTHR15830">
    <property type="entry name" value="TELOMERE LENGTH REGULATION PROTEIN TEL2 FAMILY MEMBER"/>
    <property type="match status" value="1"/>
</dbReference>
<evidence type="ECO:0000313" key="5">
    <source>
        <dbReference type="Proteomes" id="UP001219933"/>
    </source>
</evidence>
<dbReference type="AlphaFoldDB" id="A0AAF0F0N0"/>
<feature type="region of interest" description="Disordered" evidence="2">
    <location>
        <begin position="530"/>
        <end position="557"/>
    </location>
</feature>
<dbReference type="Pfam" id="PF10193">
    <property type="entry name" value="Telomere_reg-2"/>
    <property type="match status" value="1"/>
</dbReference>
<name>A0AAF0F0N0_9BASI</name>
<reference evidence="4" key="1">
    <citation type="submission" date="2023-03" db="EMBL/GenBank/DDBJ databases">
        <title>Mating type loci evolution in Malassezia.</title>
        <authorList>
            <person name="Coelho M.A."/>
        </authorList>
    </citation>
    <scope>NUCLEOTIDE SEQUENCE</scope>
    <source>
        <strain evidence="4">CBS 11721</strain>
    </source>
</reference>
<dbReference type="GO" id="GO:0042162">
    <property type="term" value="F:telomeric DNA binding"/>
    <property type="evidence" value="ECO:0007669"/>
    <property type="project" value="TreeGrafter"/>
</dbReference>
<dbReference type="EMBL" id="CP119880">
    <property type="protein sequence ID" value="WFD36083.1"/>
    <property type="molecule type" value="Genomic_DNA"/>
</dbReference>
<dbReference type="PANTHER" id="PTHR15830:SF10">
    <property type="entry name" value="TELOMERE LENGTH REGULATION PROTEIN TEL2 HOMOLOG"/>
    <property type="match status" value="1"/>
</dbReference>
<organism evidence="4 5">
    <name type="scientific">Malassezia cuniculi</name>
    <dbReference type="NCBI Taxonomy" id="948313"/>
    <lineage>
        <taxon>Eukaryota</taxon>
        <taxon>Fungi</taxon>
        <taxon>Dikarya</taxon>
        <taxon>Basidiomycota</taxon>
        <taxon>Ustilaginomycotina</taxon>
        <taxon>Malasseziomycetes</taxon>
        <taxon>Malasseziales</taxon>
        <taxon>Malasseziaceae</taxon>
        <taxon>Malassezia</taxon>
    </lineage>
</organism>
<dbReference type="InterPro" id="IPR038528">
    <property type="entry name" value="TEL2_C_sf"/>
</dbReference>
<protein>
    <submittedName>
        <fullName evidence="4">Telomere binding protein</fullName>
    </submittedName>
</protein>
<dbReference type="Proteomes" id="UP001219933">
    <property type="component" value="Chromosome 4"/>
</dbReference>
<dbReference type="GO" id="GO:0051879">
    <property type="term" value="F:Hsp90 protein binding"/>
    <property type="evidence" value="ECO:0007669"/>
    <property type="project" value="TreeGrafter"/>
</dbReference>
<comment type="similarity">
    <text evidence="1">Belongs to the TEL2 family.</text>
</comment>
<dbReference type="InterPro" id="IPR019337">
    <property type="entry name" value="Telomere_length_regulation_dom"/>
</dbReference>
<dbReference type="Gene3D" id="1.25.40.720">
    <property type="entry name" value="Telomere length regulation protein 2, C-terminal domain"/>
    <property type="match status" value="1"/>
</dbReference>
<evidence type="ECO:0000256" key="1">
    <source>
        <dbReference type="ARBA" id="ARBA00006133"/>
    </source>
</evidence>
<evidence type="ECO:0000256" key="2">
    <source>
        <dbReference type="SAM" id="MobiDB-lite"/>
    </source>
</evidence>
<evidence type="ECO:0000313" key="4">
    <source>
        <dbReference type="EMBL" id="WFD36083.1"/>
    </source>
</evidence>
<keyword evidence="5" id="KW-1185">Reference proteome</keyword>
<evidence type="ECO:0000259" key="3">
    <source>
        <dbReference type="Pfam" id="PF10193"/>
    </source>
</evidence>
<accession>A0AAF0F0N0</accession>
<dbReference type="InterPro" id="IPR051970">
    <property type="entry name" value="TEL2_Regulation"/>
</dbReference>
<gene>
    <name evidence="4" type="primary">TEL2</name>
    <name evidence="4" type="ORF">MCUN1_002954</name>
</gene>
<feature type="domain" description="Telomere length regulation protein conserved" evidence="3">
    <location>
        <begin position="595"/>
        <end position="705"/>
    </location>
</feature>
<sequence>MQQPLATRLVGRIASVEELLGLVEPPLAAIGETLHRSEAYAAPVELLRESEWAAVQLALLSNTLVTWASALDDRVLDGLLRGWFAPTQPAGAFVWRHTLATLSLVLSKTPHEETKRLVERILSRLDPRDMVEKVLSTPNAVPSRRDMDWRACVTQLVALPVRVANVWETAAPHVLDQDVFLGGLARSVDALLPRYPAQLAVLVARMASSGYVARDTRGPSFWGSLVPVMLSKIENGSYARAWRTMWNELPQSAQETLAYSLCAYLDTRLDAAGFAWPVGSGEHAPGAEGRAFLSADAAQAVHAACALMDLVVSDASGATKADLLRLLPTCVPPWTPLMGACIAKWTVTVDDAAEIVPIFVSIWGDQTRCRRASRKEEQFLAVLLASCMKSDAAVLKSVSLSQPFLAGVSAHLESVDGGIRRLGMLVAELLSAACGQALAFPASVWDGRGDLKEASRVIRAYAALQSPDPDPACWARVLDIRQEKEAPPAPTPKPRSEPVTRILPVRIAPKAPPKPSLIQVIEPDEPEELDGFKTYAHSDSEPEFGTSGDEDEDEDDGRDAQNIAADLAGVDSSALNKVPDTDTLDKAFHKKQRPPVYIGELPPLLREQDFKANRTGLKHAEALIRRKTGWGSEIHENAVDLCMALCSIQNTFAMRSFDEMRRGALVALCVAAPVPVGDCLAEQFFSQHYSLPQRFAMMHALAAAAHELAGLAPLNDASDTQAHALGLAEKATPRAAQKAAGARSIVFAPPDALTPQKAYLSIATSAFVMPLLNRFHVYVDARRTLGYRRAGQDTALSADAQSAALHTLSILCSSARNALGFHLNIIPDALALAEAVCARSARDDVQVHAAALALTLVVLDCAWARDRGIVLVRAHASLLIRLRDIAQHVMQGDSAGNDSDSAMGEASPRARAVRAAAGVLVRLSEMEREAQDALLGTGTL</sequence>
<proteinExistence type="inferred from homology"/>
<dbReference type="GO" id="GO:0051083">
    <property type="term" value="P:'de novo' cotranslational protein folding"/>
    <property type="evidence" value="ECO:0007669"/>
    <property type="project" value="TreeGrafter"/>
</dbReference>
<dbReference type="GO" id="GO:0005829">
    <property type="term" value="C:cytosol"/>
    <property type="evidence" value="ECO:0007669"/>
    <property type="project" value="TreeGrafter"/>
</dbReference>